<dbReference type="InterPro" id="IPR027387">
    <property type="entry name" value="Cytb/b6-like_sf"/>
</dbReference>
<dbReference type="InterPro" id="IPR030689">
    <property type="entry name" value="Cytochrome_b"/>
</dbReference>
<keyword evidence="15 20" id="KW-0496">Mitochondrion</keyword>
<feature type="transmembrane region" description="Helical" evidence="20">
    <location>
        <begin position="141"/>
        <end position="158"/>
    </location>
</feature>
<dbReference type="GO" id="GO:0005743">
    <property type="term" value="C:mitochondrial inner membrane"/>
    <property type="evidence" value="ECO:0007669"/>
    <property type="project" value="UniProtKB-SubCell"/>
</dbReference>
<keyword evidence="16 20" id="KW-0472">Membrane</keyword>
<evidence type="ECO:0000256" key="11">
    <source>
        <dbReference type="ARBA" id="ARBA00022982"/>
    </source>
</evidence>
<feature type="transmembrane region" description="Helical" evidence="20">
    <location>
        <begin position="289"/>
        <end position="309"/>
    </location>
</feature>
<evidence type="ECO:0000259" key="21">
    <source>
        <dbReference type="PROSITE" id="PS51002"/>
    </source>
</evidence>
<organism evidence="23">
    <name type="scientific">Haedus sp</name>
    <dbReference type="NCBI Taxonomy" id="2931292"/>
    <lineage>
        <taxon>Eukaryota</taxon>
        <taxon>Metazoa</taxon>
        <taxon>Ecdysozoa</taxon>
        <taxon>Arthropoda</taxon>
        <taxon>Hexapoda</taxon>
        <taxon>Insecta</taxon>
        <taxon>Pterygota</taxon>
        <taxon>Neoptera</taxon>
        <taxon>Paraneoptera</taxon>
        <taxon>Hemiptera</taxon>
        <taxon>Heteroptera</taxon>
        <taxon>Panheteroptera</taxon>
        <taxon>Cimicomorpha</taxon>
        <taxon>Tingidae</taxon>
        <taxon>Haedus</taxon>
    </lineage>
</organism>
<feature type="transmembrane region" description="Helical" evidence="20">
    <location>
        <begin position="230"/>
        <end position="251"/>
    </location>
</feature>
<dbReference type="InterPro" id="IPR036150">
    <property type="entry name" value="Cyt_b/b6_C_sf"/>
</dbReference>
<dbReference type="SUPFAM" id="SSF81342">
    <property type="entry name" value="Transmembrane di-heme cytochromes"/>
    <property type="match status" value="1"/>
</dbReference>
<feature type="domain" description="Cytochrome b/b6 C-terminal region profile" evidence="22">
    <location>
        <begin position="211"/>
        <end position="377"/>
    </location>
</feature>
<dbReference type="PANTHER" id="PTHR19271:SF16">
    <property type="entry name" value="CYTOCHROME B"/>
    <property type="match status" value="1"/>
</dbReference>
<reference evidence="23" key="1">
    <citation type="journal article" date="2022" name="Cladistics">
        <title>Diversification of the phytophagous lineages of true bugs (Insecta: Hemiptera: Heteroptera) shortly after that of the flowering plants.</title>
        <authorList>
            <person name="Ye F."/>
            <person name="Kment P."/>
            <person name="Redei D."/>
            <person name="Luo J.Y."/>
            <person name="Wang Y.H."/>
            <person name="Kuechler S.M."/>
            <person name="Zhang W.W."/>
            <person name="Chen P.P."/>
            <person name="Wu H.Y."/>
            <person name="Wu Y.Z."/>
            <person name="Sun X.Y."/>
            <person name="Ding L."/>
            <person name="Wang Y.R."/>
            <person name="Xie Q."/>
        </authorList>
    </citation>
    <scope>NUCLEOTIDE SEQUENCE</scope>
</reference>
<evidence type="ECO:0000256" key="3">
    <source>
        <dbReference type="ARBA" id="ARBA00011649"/>
    </source>
</evidence>
<keyword evidence="14" id="KW-0830">Ubiquinone</keyword>
<dbReference type="PIRSF" id="PIRSF038885">
    <property type="entry name" value="COB"/>
    <property type="match status" value="1"/>
</dbReference>
<feature type="binding site" description="axial binding residue" evidence="19">
    <location>
        <position position="197"/>
    </location>
    <ligand>
        <name>heme b</name>
        <dbReference type="ChEBI" id="CHEBI:60344"/>
        <label>b566</label>
    </ligand>
    <ligandPart>
        <name>Fe</name>
        <dbReference type="ChEBI" id="CHEBI:18248"/>
    </ligandPart>
</feature>
<dbReference type="GO" id="GO:0045275">
    <property type="term" value="C:respiratory chain complex III"/>
    <property type="evidence" value="ECO:0007669"/>
    <property type="project" value="InterPro"/>
</dbReference>
<evidence type="ECO:0000256" key="1">
    <source>
        <dbReference type="ARBA" id="ARBA00002566"/>
    </source>
</evidence>
<dbReference type="InterPro" id="IPR005797">
    <property type="entry name" value="Cyt_b/b6_N"/>
</dbReference>
<dbReference type="PROSITE" id="PS51002">
    <property type="entry name" value="CYTB_NTER"/>
    <property type="match status" value="1"/>
</dbReference>
<comment type="function">
    <text evidence="1 20">Component of the ubiquinol-cytochrome c reductase complex (complex III or cytochrome b-c1 complex) that is part of the mitochondrial respiratory chain. The b-c1 complex mediates electron transfer from ubiquinol to cytochrome c. Contributes to the generation of a proton gradient across the mitochondrial membrane that is then used for ATP synthesis.</text>
</comment>
<evidence type="ECO:0000256" key="12">
    <source>
        <dbReference type="ARBA" id="ARBA00022989"/>
    </source>
</evidence>
<evidence type="ECO:0000256" key="20">
    <source>
        <dbReference type="RuleBase" id="RU362117"/>
    </source>
</evidence>
<dbReference type="SUPFAM" id="SSF81648">
    <property type="entry name" value="a domain/subunit of cytochrome bc1 complex (Ubiquinol-cytochrome c reductase)"/>
    <property type="match status" value="1"/>
</dbReference>
<evidence type="ECO:0000256" key="8">
    <source>
        <dbReference type="ARBA" id="ARBA00022692"/>
    </source>
</evidence>
<dbReference type="FunFam" id="1.20.810.10:FF:000002">
    <property type="entry name" value="Cytochrome b"/>
    <property type="match status" value="1"/>
</dbReference>
<dbReference type="CDD" id="cd00284">
    <property type="entry name" value="Cytochrome_b_N"/>
    <property type="match status" value="1"/>
</dbReference>
<proteinExistence type="inferred from homology"/>
<dbReference type="InterPro" id="IPR005798">
    <property type="entry name" value="Cyt_b/b6_C"/>
</dbReference>
<dbReference type="Gene3D" id="1.20.810.10">
    <property type="entry name" value="Cytochrome Bc1 Complex, Chain C"/>
    <property type="match status" value="1"/>
</dbReference>
<evidence type="ECO:0000256" key="9">
    <source>
        <dbReference type="ARBA" id="ARBA00022723"/>
    </source>
</evidence>
<dbReference type="GO" id="GO:0006122">
    <property type="term" value="P:mitochondrial electron transport, ubiquinol to cytochrome c"/>
    <property type="evidence" value="ECO:0007669"/>
    <property type="project" value="TreeGrafter"/>
</dbReference>
<dbReference type="GO" id="GO:0046872">
    <property type="term" value="F:metal ion binding"/>
    <property type="evidence" value="ECO:0007669"/>
    <property type="project" value="UniProtKB-UniRule"/>
</dbReference>
<dbReference type="PROSITE" id="PS51003">
    <property type="entry name" value="CYTB_CTER"/>
    <property type="match status" value="1"/>
</dbReference>
<geneLocation type="mitochondrion" evidence="23"/>
<feature type="domain" description="Cytochrome b/b6 N-terminal region profile" evidence="21">
    <location>
        <begin position="1"/>
        <end position="210"/>
    </location>
</feature>
<dbReference type="Pfam" id="PF00033">
    <property type="entry name" value="Cytochrome_B"/>
    <property type="match status" value="1"/>
</dbReference>
<keyword evidence="10" id="KW-0999">Mitochondrion inner membrane</keyword>
<dbReference type="InterPro" id="IPR016174">
    <property type="entry name" value="Di-haem_cyt_TM"/>
</dbReference>
<evidence type="ECO:0000256" key="5">
    <source>
        <dbReference type="ARBA" id="ARBA00022448"/>
    </source>
</evidence>
<keyword evidence="11 20" id="KW-0249">Electron transport</keyword>
<dbReference type="EMBL" id="MW619688">
    <property type="protein sequence ID" value="UPL65842.1"/>
    <property type="molecule type" value="Genomic_DNA"/>
</dbReference>
<dbReference type="CDD" id="cd00290">
    <property type="entry name" value="cytochrome_b_C"/>
    <property type="match status" value="1"/>
</dbReference>
<keyword evidence="6 19" id="KW-0349">Heme</keyword>
<feature type="binding site" evidence="18">
    <location>
        <position position="202"/>
    </location>
    <ligand>
        <name>a ubiquinone</name>
        <dbReference type="ChEBI" id="CHEBI:16389"/>
    </ligand>
</feature>
<feature type="binding site" description="axial binding residue" evidence="19">
    <location>
        <position position="98"/>
    </location>
    <ligand>
        <name>heme b</name>
        <dbReference type="ChEBI" id="CHEBI:60344"/>
        <label>b566</label>
    </ligand>
    <ligandPart>
        <name>Fe</name>
        <dbReference type="ChEBI" id="CHEBI:18248"/>
    </ligandPart>
</feature>
<dbReference type="AlphaFoldDB" id="A0A8T9ZY06"/>
<comment type="subcellular location">
    <subcellularLocation>
        <location evidence="2">Mitochondrion inner membrane</location>
        <topology evidence="2">Multi-pass membrane protein</topology>
    </subcellularLocation>
</comment>
<dbReference type="Pfam" id="PF00032">
    <property type="entry name" value="Cytochrom_B_C"/>
    <property type="match status" value="1"/>
</dbReference>
<keyword evidence="8 20" id="KW-0812">Transmembrane</keyword>
<evidence type="ECO:0000256" key="18">
    <source>
        <dbReference type="PIRSR" id="PIRSR038885-1"/>
    </source>
</evidence>
<evidence type="ECO:0000259" key="22">
    <source>
        <dbReference type="PROSITE" id="PS51003"/>
    </source>
</evidence>
<evidence type="ECO:0000256" key="13">
    <source>
        <dbReference type="ARBA" id="ARBA00023004"/>
    </source>
</evidence>
<dbReference type="GO" id="GO:0016491">
    <property type="term" value="F:oxidoreductase activity"/>
    <property type="evidence" value="ECO:0007669"/>
    <property type="project" value="UniProtKB-UniRule"/>
</dbReference>
<comment type="cofactor">
    <cofactor evidence="20">
        <name>heme b</name>
        <dbReference type="ChEBI" id="CHEBI:60344"/>
    </cofactor>
    <text evidence="20">Binds 2 heme groups non-covalently.</text>
</comment>
<evidence type="ECO:0000256" key="2">
    <source>
        <dbReference type="ARBA" id="ARBA00004448"/>
    </source>
</evidence>
<name>A0A8T9ZY06_9HEMI</name>
<dbReference type="InterPro" id="IPR048260">
    <property type="entry name" value="Cytochrome_b_C_euk/bac"/>
</dbReference>
<evidence type="ECO:0000256" key="7">
    <source>
        <dbReference type="ARBA" id="ARBA00022660"/>
    </source>
</evidence>
<feature type="transmembrane region" description="Helical" evidence="20">
    <location>
        <begin position="178"/>
        <end position="201"/>
    </location>
</feature>
<comment type="subunit">
    <text evidence="3">The main subunits of complex b-c1 are: cytochrome b, cytochrome c1 and the Rieske protein.</text>
</comment>
<comment type="similarity">
    <text evidence="17 20">Belongs to the cytochrome b family.</text>
</comment>
<dbReference type="PANTHER" id="PTHR19271">
    <property type="entry name" value="CYTOCHROME B"/>
    <property type="match status" value="1"/>
</dbReference>
<sequence>MKKIFRKSNPLFKIVNNSLVDLPSPTSISLWWNFGSLLGLCLMMQILTGLFLSMHYAANINLAFDSVIHICRDINYGWLMRNIHMNGASLFFICMYLHIGRGIYYMSFKLTEVWNIGVIIFILTMATAFLGYVLPWGQMSMWGATVITNLLSAIPYLGDPLVKWLWGGFSVSNSTLNRFFSLHFILPFIITAMVMLHLLFLHTTGSNNPLGLNSNHDKASFHPYFSIKDLMGMSIAFIGFIMINLISPILLLDPENFTPANPMVTPVHIQPEWYFLFAYAILRSIPNKLGGVVAMFMSIFVLMMIPVITQSKLQANVFYPLNKILFWGFVSIVILLTWVGARPAEQPYILTGQILTFMYFLYFPINSLSYILWDKIN</sequence>
<dbReference type="GO" id="GO:0008121">
    <property type="term" value="F:quinol-cytochrome-c reductase activity"/>
    <property type="evidence" value="ECO:0007669"/>
    <property type="project" value="InterPro"/>
</dbReference>
<evidence type="ECO:0000256" key="10">
    <source>
        <dbReference type="ARBA" id="ARBA00022792"/>
    </source>
</evidence>
<keyword evidence="9 19" id="KW-0479">Metal-binding</keyword>
<evidence type="ECO:0000256" key="19">
    <source>
        <dbReference type="PIRSR" id="PIRSR038885-2"/>
    </source>
</evidence>
<evidence type="ECO:0000256" key="14">
    <source>
        <dbReference type="ARBA" id="ARBA00023075"/>
    </source>
</evidence>
<feature type="transmembrane region" description="Helical" evidence="20">
    <location>
        <begin position="113"/>
        <end position="134"/>
    </location>
</feature>
<keyword evidence="7 20" id="KW-0679">Respiratory chain</keyword>
<evidence type="ECO:0000256" key="16">
    <source>
        <dbReference type="ARBA" id="ARBA00023136"/>
    </source>
</evidence>
<evidence type="ECO:0000313" key="23">
    <source>
        <dbReference type="EMBL" id="UPL65842.1"/>
    </source>
</evidence>
<evidence type="ECO:0000256" key="15">
    <source>
        <dbReference type="ARBA" id="ARBA00023128"/>
    </source>
</evidence>
<evidence type="ECO:0000256" key="4">
    <source>
        <dbReference type="ARBA" id="ARBA00013531"/>
    </source>
</evidence>
<feature type="transmembrane region" description="Helical" evidence="20">
    <location>
        <begin position="348"/>
        <end position="373"/>
    </location>
</feature>
<protein>
    <recommendedName>
        <fullName evidence="4 20">Cytochrome b</fullName>
    </recommendedName>
</protein>
<evidence type="ECO:0000256" key="6">
    <source>
        <dbReference type="ARBA" id="ARBA00022617"/>
    </source>
</evidence>
<feature type="transmembrane region" description="Helical" evidence="20">
    <location>
        <begin position="324"/>
        <end position="341"/>
    </location>
</feature>
<feature type="binding site" description="axial binding residue" evidence="19">
    <location>
        <position position="183"/>
    </location>
    <ligand>
        <name>heme b</name>
        <dbReference type="ChEBI" id="CHEBI:60344"/>
        <label>b562</label>
    </ligand>
    <ligandPart>
        <name>Fe</name>
        <dbReference type="ChEBI" id="CHEBI:18248"/>
    </ligandPart>
</feature>
<keyword evidence="5 20" id="KW-0813">Transport</keyword>
<comment type="cofactor">
    <cofactor evidence="19">
        <name>heme</name>
        <dbReference type="ChEBI" id="CHEBI:30413"/>
    </cofactor>
    <text evidence="19">Binds 2 heme groups non-covalently.</text>
</comment>
<feature type="binding site" description="axial binding residue" evidence="19">
    <location>
        <position position="84"/>
    </location>
    <ligand>
        <name>heme b</name>
        <dbReference type="ChEBI" id="CHEBI:60344"/>
        <label>b562</label>
    </ligand>
    <ligandPart>
        <name>Fe</name>
        <dbReference type="ChEBI" id="CHEBI:18248"/>
    </ligandPart>
</feature>
<dbReference type="InterPro" id="IPR048259">
    <property type="entry name" value="Cytochrome_b_N_euk/bac"/>
</dbReference>
<feature type="transmembrane region" description="Helical" evidence="20">
    <location>
        <begin position="30"/>
        <end position="52"/>
    </location>
</feature>
<keyword evidence="12 20" id="KW-1133">Transmembrane helix</keyword>
<accession>A0A8T9ZY06</accession>
<evidence type="ECO:0000256" key="17">
    <source>
        <dbReference type="ARBA" id="ARBA00061233"/>
    </source>
</evidence>
<keyword evidence="13 19" id="KW-0408">Iron</keyword>
<feature type="transmembrane region" description="Helical" evidence="20">
    <location>
        <begin position="88"/>
        <end position="107"/>
    </location>
</feature>